<dbReference type="KEGG" id="aant:HUK68_20305"/>
<keyword evidence="4 5" id="KW-0472">Membrane</keyword>
<evidence type="ECO:0000256" key="1">
    <source>
        <dbReference type="ARBA" id="ARBA00004141"/>
    </source>
</evidence>
<evidence type="ECO:0000256" key="4">
    <source>
        <dbReference type="ARBA" id="ARBA00023136"/>
    </source>
</evidence>
<dbReference type="PANTHER" id="PTHR32322:SF9">
    <property type="entry name" value="AMINO-ACID METABOLITE EFFLUX PUMP-RELATED"/>
    <property type="match status" value="1"/>
</dbReference>
<feature type="transmembrane region" description="Helical" evidence="5">
    <location>
        <begin position="173"/>
        <end position="194"/>
    </location>
</feature>
<keyword evidence="2 5" id="KW-0812">Transmembrane</keyword>
<feature type="domain" description="EamA" evidence="6">
    <location>
        <begin position="144"/>
        <end position="280"/>
    </location>
</feature>
<feature type="transmembrane region" description="Helical" evidence="5">
    <location>
        <begin position="20"/>
        <end position="39"/>
    </location>
</feature>
<dbReference type="Proteomes" id="UP000509579">
    <property type="component" value="Plasmid unnamed1"/>
</dbReference>
<feature type="transmembrane region" description="Helical" evidence="5">
    <location>
        <begin position="266"/>
        <end position="285"/>
    </location>
</feature>
<feature type="transmembrane region" description="Helical" evidence="5">
    <location>
        <begin position="87"/>
        <end position="106"/>
    </location>
</feature>
<geneLocation type="plasmid" evidence="7 8">
    <name>unnamed1</name>
</geneLocation>
<reference evidence="7 8" key="1">
    <citation type="submission" date="2020-06" db="EMBL/GenBank/DDBJ databases">
        <title>Acidovorax antarctica sp. nov., isolated from Corinth ice sheet soil, Antarctic Fields Peninsula.</title>
        <authorList>
            <person name="Xu Q."/>
            <person name="Peng F."/>
        </authorList>
    </citation>
    <scope>NUCLEOTIDE SEQUENCE [LARGE SCALE GENOMIC DNA]</scope>
    <source>
        <strain evidence="7 8">16-35-5</strain>
        <plasmid evidence="7 8">unnamed1</plasmid>
    </source>
</reference>
<evidence type="ECO:0000313" key="7">
    <source>
        <dbReference type="EMBL" id="QKV55646.1"/>
    </source>
</evidence>
<evidence type="ECO:0000259" key="6">
    <source>
        <dbReference type="Pfam" id="PF00892"/>
    </source>
</evidence>
<proteinExistence type="predicted"/>
<feature type="transmembrane region" description="Helical" evidence="5">
    <location>
        <begin position="147"/>
        <end position="166"/>
    </location>
</feature>
<gene>
    <name evidence="7" type="ORF">HUK68_20305</name>
</gene>
<comment type="subcellular location">
    <subcellularLocation>
        <location evidence="1">Membrane</location>
        <topology evidence="1">Multi-pass membrane protein</topology>
    </subcellularLocation>
</comment>
<sequence>MAALWGASWPWGRVIAQTMPPLAAASLRFIIASLALLLWMHWRGGLQPLRQLRPQQWLGLACAAAAGVLGYSTFFMLGVQLVPAGKASIVVTLNPAATLLLAALLFRERLNACILLGMALAVGGAWIAISGGGSIGSWLEHTGRGELLLLGCVASWVTYTLMGRFVMKGLDALTTTTATSMLGAAMLGGLSLALEGTWGWSPLAAAPWTSWACLAALALGATALAYAWFFEGVKVLGAGAAAGYISLVPVFGILFSSLWLGEALHASLLIGGSIAVAGMATMHFARYGWPRRAAVAAQA</sequence>
<dbReference type="EMBL" id="CP054841">
    <property type="protein sequence ID" value="QKV55646.1"/>
    <property type="molecule type" value="Genomic_DNA"/>
</dbReference>
<dbReference type="InterPro" id="IPR037185">
    <property type="entry name" value="EmrE-like"/>
</dbReference>
<keyword evidence="7" id="KW-0614">Plasmid</keyword>
<keyword evidence="8" id="KW-1185">Reference proteome</keyword>
<dbReference type="Pfam" id="PF00892">
    <property type="entry name" value="EamA"/>
    <property type="match status" value="2"/>
</dbReference>
<evidence type="ECO:0000256" key="5">
    <source>
        <dbReference type="SAM" id="Phobius"/>
    </source>
</evidence>
<evidence type="ECO:0000256" key="2">
    <source>
        <dbReference type="ARBA" id="ARBA00022692"/>
    </source>
</evidence>
<dbReference type="PANTHER" id="PTHR32322">
    <property type="entry name" value="INNER MEMBRANE TRANSPORTER"/>
    <property type="match status" value="1"/>
</dbReference>
<dbReference type="SUPFAM" id="SSF103481">
    <property type="entry name" value="Multidrug resistance efflux transporter EmrE"/>
    <property type="match status" value="2"/>
</dbReference>
<accession>A0A6N1XCL4</accession>
<dbReference type="InterPro" id="IPR000620">
    <property type="entry name" value="EamA_dom"/>
</dbReference>
<feature type="domain" description="EamA" evidence="6">
    <location>
        <begin position="2"/>
        <end position="128"/>
    </location>
</feature>
<organism evidence="7 8">
    <name type="scientific">Comamonas antarctica</name>
    <dbReference type="NCBI Taxonomy" id="2743470"/>
    <lineage>
        <taxon>Bacteria</taxon>
        <taxon>Pseudomonadati</taxon>
        <taxon>Pseudomonadota</taxon>
        <taxon>Betaproteobacteria</taxon>
        <taxon>Burkholderiales</taxon>
        <taxon>Comamonadaceae</taxon>
        <taxon>Comamonas</taxon>
    </lineage>
</organism>
<keyword evidence="3 5" id="KW-1133">Transmembrane helix</keyword>
<dbReference type="InterPro" id="IPR050638">
    <property type="entry name" value="AA-Vitamin_Transporters"/>
</dbReference>
<dbReference type="GO" id="GO:0016020">
    <property type="term" value="C:membrane"/>
    <property type="evidence" value="ECO:0007669"/>
    <property type="project" value="UniProtKB-SubCell"/>
</dbReference>
<name>A0A6N1XCL4_9BURK</name>
<evidence type="ECO:0000256" key="3">
    <source>
        <dbReference type="ARBA" id="ARBA00022989"/>
    </source>
</evidence>
<evidence type="ECO:0000313" key="8">
    <source>
        <dbReference type="Proteomes" id="UP000509579"/>
    </source>
</evidence>
<feature type="transmembrane region" description="Helical" evidence="5">
    <location>
        <begin position="241"/>
        <end position="260"/>
    </location>
</feature>
<feature type="transmembrane region" description="Helical" evidence="5">
    <location>
        <begin position="60"/>
        <end position="81"/>
    </location>
</feature>
<feature type="transmembrane region" description="Helical" evidence="5">
    <location>
        <begin position="206"/>
        <end position="229"/>
    </location>
</feature>
<dbReference type="AlphaFoldDB" id="A0A6N1XCL4"/>
<feature type="transmembrane region" description="Helical" evidence="5">
    <location>
        <begin position="113"/>
        <end position="135"/>
    </location>
</feature>
<protein>
    <submittedName>
        <fullName evidence="7">DMT family transporter</fullName>
    </submittedName>
</protein>